<dbReference type="AlphaFoldDB" id="A0A5N6KM70"/>
<dbReference type="EMBL" id="VIGI01000001">
    <property type="protein sequence ID" value="KAB8304727.1"/>
    <property type="molecule type" value="Genomic_DNA"/>
</dbReference>
<sequence length="187" mass="21062">MTSNSGHSGVDTQSKNSYRHIKSSIWNMLLAFPKINTIFRSKLPSFFDLPTITITWIRYRSIMSSTQSSREGSCESEVRSTPSTPGRDTRTFSPLAQPLNGLPDIMRSRVLASPKESDAECWERMLALQKEYHCYQSARLEAAVEALENGWLIEEVPRPSRLCLDLINDGLKAQIQSFDSFQGGLAQ</sequence>
<evidence type="ECO:0000313" key="2">
    <source>
        <dbReference type="EMBL" id="KAB8304727.1"/>
    </source>
</evidence>
<protein>
    <submittedName>
        <fullName evidence="2">Uncharacterized protein</fullName>
    </submittedName>
</protein>
<gene>
    <name evidence="2" type="ORF">EYC80_004084</name>
</gene>
<proteinExistence type="predicted"/>
<evidence type="ECO:0000256" key="1">
    <source>
        <dbReference type="SAM" id="MobiDB-lite"/>
    </source>
</evidence>
<evidence type="ECO:0000313" key="3">
    <source>
        <dbReference type="Proteomes" id="UP000326757"/>
    </source>
</evidence>
<keyword evidence="3" id="KW-1185">Reference proteome</keyword>
<comment type="caution">
    <text evidence="2">The sequence shown here is derived from an EMBL/GenBank/DDBJ whole genome shotgun (WGS) entry which is preliminary data.</text>
</comment>
<reference evidence="2 3" key="1">
    <citation type="submission" date="2019-06" db="EMBL/GenBank/DDBJ databases">
        <title>Genome Sequence of the Brown Rot Fungal Pathogen Monilinia laxa.</title>
        <authorList>
            <person name="De Miccolis Angelini R.M."/>
            <person name="Landi L."/>
            <person name="Abate D."/>
            <person name="Pollastro S."/>
            <person name="Romanazzi G."/>
            <person name="Faretra F."/>
        </authorList>
    </citation>
    <scope>NUCLEOTIDE SEQUENCE [LARGE SCALE GENOMIC DNA]</scope>
    <source>
        <strain evidence="2 3">Mlax316</strain>
    </source>
</reference>
<accession>A0A5N6KM70</accession>
<feature type="region of interest" description="Disordered" evidence="1">
    <location>
        <begin position="68"/>
        <end position="94"/>
    </location>
</feature>
<feature type="compositionally biased region" description="Polar residues" evidence="1">
    <location>
        <begin position="79"/>
        <end position="94"/>
    </location>
</feature>
<dbReference type="Proteomes" id="UP000326757">
    <property type="component" value="Unassembled WGS sequence"/>
</dbReference>
<name>A0A5N6KM70_MONLA</name>
<dbReference type="OrthoDB" id="3553044at2759"/>
<organism evidence="2 3">
    <name type="scientific">Monilinia laxa</name>
    <name type="common">Brown rot fungus</name>
    <name type="synonym">Sclerotinia laxa</name>
    <dbReference type="NCBI Taxonomy" id="61186"/>
    <lineage>
        <taxon>Eukaryota</taxon>
        <taxon>Fungi</taxon>
        <taxon>Dikarya</taxon>
        <taxon>Ascomycota</taxon>
        <taxon>Pezizomycotina</taxon>
        <taxon>Leotiomycetes</taxon>
        <taxon>Helotiales</taxon>
        <taxon>Sclerotiniaceae</taxon>
        <taxon>Monilinia</taxon>
    </lineage>
</organism>